<dbReference type="PANTHER" id="PTHR11782">
    <property type="entry name" value="ADENOSINE/GUANOSINE DIPHOSPHATASE"/>
    <property type="match status" value="1"/>
</dbReference>
<dbReference type="OrthoDB" id="6372431at2759"/>
<feature type="active site" description="Proton acceptor" evidence="6">
    <location>
        <position position="119"/>
    </location>
</feature>
<evidence type="ECO:0000256" key="1">
    <source>
        <dbReference type="ARBA" id="ARBA00004323"/>
    </source>
</evidence>
<dbReference type="EMBL" id="DS547152">
    <property type="protein sequence ID" value="EDR00213.1"/>
    <property type="molecule type" value="Genomic_DNA"/>
</dbReference>
<dbReference type="FunCoup" id="B0DYW2">
    <property type="interactions" value="197"/>
</dbReference>
<keyword evidence="9" id="KW-1185">Reference proteome</keyword>
<evidence type="ECO:0000313" key="9">
    <source>
        <dbReference type="Proteomes" id="UP000001194"/>
    </source>
</evidence>
<dbReference type="GeneID" id="6084788"/>
<dbReference type="AlphaFoldDB" id="B0DYW2"/>
<dbReference type="PANTHER" id="PTHR11782:SF83">
    <property type="entry name" value="GUANOSINE-DIPHOSPHATASE"/>
    <property type="match status" value="1"/>
</dbReference>
<evidence type="ECO:0000256" key="4">
    <source>
        <dbReference type="ARBA" id="ARBA00037742"/>
    </source>
</evidence>
<evidence type="ECO:0000256" key="2">
    <source>
        <dbReference type="ARBA" id="ARBA00009283"/>
    </source>
</evidence>
<evidence type="ECO:0000256" key="6">
    <source>
        <dbReference type="PIRSR" id="PIRSR600407-1"/>
    </source>
</evidence>
<dbReference type="EC" id="3.6.1.42" evidence="5"/>
<dbReference type="Gene3D" id="3.30.420.150">
    <property type="entry name" value="Exopolyphosphatase. Domain 2"/>
    <property type="match status" value="1"/>
</dbReference>
<dbReference type="Pfam" id="PF01150">
    <property type="entry name" value="GDA1_CD39"/>
    <property type="match status" value="1"/>
</dbReference>
<evidence type="ECO:0000256" key="7">
    <source>
        <dbReference type="PIRSR" id="PIRSR600407-2"/>
    </source>
</evidence>
<dbReference type="InterPro" id="IPR000407">
    <property type="entry name" value="GDA1_CD39_NTPase"/>
</dbReference>
<feature type="binding site" evidence="7">
    <location>
        <begin position="152"/>
        <end position="156"/>
    </location>
    <ligand>
        <name>ATP</name>
        <dbReference type="ChEBI" id="CHEBI:30616"/>
    </ligand>
</feature>
<reference evidence="8 9" key="1">
    <citation type="journal article" date="2008" name="Nature">
        <title>The genome of Laccaria bicolor provides insights into mycorrhizal symbiosis.</title>
        <authorList>
            <person name="Martin F."/>
            <person name="Aerts A."/>
            <person name="Ahren D."/>
            <person name="Brun A."/>
            <person name="Danchin E.G.J."/>
            <person name="Duchaussoy F."/>
            <person name="Gibon J."/>
            <person name="Kohler A."/>
            <person name="Lindquist E."/>
            <person name="Pereda V."/>
            <person name="Salamov A."/>
            <person name="Shapiro H.J."/>
            <person name="Wuyts J."/>
            <person name="Blaudez D."/>
            <person name="Buee M."/>
            <person name="Brokstein P."/>
            <person name="Canbaeck B."/>
            <person name="Cohen D."/>
            <person name="Courty P.E."/>
            <person name="Coutinho P.M."/>
            <person name="Delaruelle C."/>
            <person name="Detter J.C."/>
            <person name="Deveau A."/>
            <person name="DiFazio S."/>
            <person name="Duplessis S."/>
            <person name="Fraissinet-Tachet L."/>
            <person name="Lucic E."/>
            <person name="Frey-Klett P."/>
            <person name="Fourrey C."/>
            <person name="Feussner I."/>
            <person name="Gay G."/>
            <person name="Grimwood J."/>
            <person name="Hoegger P.J."/>
            <person name="Jain P."/>
            <person name="Kilaru S."/>
            <person name="Labbe J."/>
            <person name="Lin Y.C."/>
            <person name="Legue V."/>
            <person name="Le Tacon F."/>
            <person name="Marmeisse R."/>
            <person name="Melayah D."/>
            <person name="Montanini B."/>
            <person name="Muratet M."/>
            <person name="Nehls U."/>
            <person name="Niculita-Hirzel H."/>
            <person name="Oudot-Le Secq M.P."/>
            <person name="Peter M."/>
            <person name="Quesneville H."/>
            <person name="Rajashekar B."/>
            <person name="Reich M."/>
            <person name="Rouhier N."/>
            <person name="Schmutz J."/>
            <person name="Yin T."/>
            <person name="Chalot M."/>
            <person name="Henrissat B."/>
            <person name="Kuees U."/>
            <person name="Lucas S."/>
            <person name="Van de Peer Y."/>
            <person name="Podila G.K."/>
            <person name="Polle A."/>
            <person name="Pukkila P.J."/>
            <person name="Richardson P.M."/>
            <person name="Rouze P."/>
            <person name="Sanders I.R."/>
            <person name="Stajich J.E."/>
            <person name="Tunlid A."/>
            <person name="Tuskan G."/>
            <person name="Grigoriev I.V."/>
        </authorList>
    </citation>
    <scope>NUCLEOTIDE SEQUENCE [LARGE SCALE GENOMIC DNA]</scope>
    <source>
        <strain evidence="9">S238N-H82 / ATCC MYA-4686</strain>
    </source>
</reference>
<dbReference type="GO" id="GO:0045134">
    <property type="term" value="F:UDP phosphatase activity"/>
    <property type="evidence" value="ECO:0007669"/>
    <property type="project" value="TreeGrafter"/>
</dbReference>
<dbReference type="GO" id="GO:0017111">
    <property type="term" value="F:ribonucleoside triphosphate phosphatase activity"/>
    <property type="evidence" value="ECO:0007669"/>
    <property type="project" value="TreeGrafter"/>
</dbReference>
<comment type="similarity">
    <text evidence="2">Belongs to the GDA1/CD39 NTPase family.</text>
</comment>
<dbReference type="GO" id="GO:0004382">
    <property type="term" value="F:GDP phosphatase activity"/>
    <property type="evidence" value="ECO:0007669"/>
    <property type="project" value="UniProtKB-EC"/>
</dbReference>
<gene>
    <name evidence="8" type="ORF">LACBIDRAFT_334333</name>
</gene>
<keyword evidence="3" id="KW-0378">Hydrolase</keyword>
<dbReference type="GO" id="GO:0005524">
    <property type="term" value="F:ATP binding"/>
    <property type="evidence" value="ECO:0007669"/>
    <property type="project" value="UniProtKB-KW"/>
</dbReference>
<name>B0DYW2_LACBS</name>
<dbReference type="GO" id="GO:0006487">
    <property type="term" value="P:protein N-linked glycosylation"/>
    <property type="evidence" value="ECO:0007669"/>
    <property type="project" value="TreeGrafter"/>
</dbReference>
<evidence type="ECO:0000313" key="8">
    <source>
        <dbReference type="EMBL" id="EDR00213.1"/>
    </source>
</evidence>
<proteinExistence type="inferred from homology"/>
<comment type="subcellular location">
    <subcellularLocation>
        <location evidence="1">Golgi apparatus membrane</location>
        <topology evidence="1">Single-pass type II membrane protein</topology>
    </subcellularLocation>
</comment>
<keyword evidence="7" id="KW-0547">Nucleotide-binding</keyword>
<comment type="function">
    <text evidence="4">After transfer of sugars to endogenous macromolecular acceptors, the enzyme converts nucleoside diphosphates to nucleoside monophosphates which in turn exit the Golgi lumen in a coupled antiporter reaction, allowing entry of additional nucleotide sugar from the cytosol.</text>
</comment>
<evidence type="ECO:0000256" key="3">
    <source>
        <dbReference type="ARBA" id="ARBA00022801"/>
    </source>
</evidence>
<sequence>MTTRATAFNSPTNNVTSRYLIPILSPRSNKDDRLEGGLQPSNVGGTKVFAWKTFAISTGSGIHVYMFNNRGPSPEYELRALRSLDVLLDEACGGRKDTLFLSFSTARERWGSDHGWQDEGVYAWITANYLLGTIKASTPPDTPTYAVLDLGGASTQIVFEPVLASSDMQLEEGEHKCDLQFGGRNLVLYQHSYLGYGLMCARRHVHRLADLMSTLQGMKPKAVAGNPCLAKGTRRVVIVKDEVTGEERKVTMDGGDIGSFEACVRVVQFVLAKDAICELKPCSFNGVYQSSLLSSFPNGKVLLSYFYDRLSPLLPLSSSSPITISTIASTARQVCKGRDEWLRNHWATDSELMAPELTDRPEWCLNLTFMHALLRLGYEFEDGREVPIGKEIGGTKLGWCLGATIVMVGGELKCRI</sequence>
<dbReference type="RefSeq" id="XP_001889122.1">
    <property type="nucleotide sequence ID" value="XM_001889087.1"/>
</dbReference>
<accession>B0DYW2</accession>
<dbReference type="HOGENOM" id="CLU_010246_4_0_1"/>
<dbReference type="GO" id="GO:0000139">
    <property type="term" value="C:Golgi membrane"/>
    <property type="evidence" value="ECO:0007669"/>
    <property type="project" value="UniProtKB-SubCell"/>
</dbReference>
<keyword evidence="7" id="KW-0067">ATP-binding</keyword>
<evidence type="ECO:0000256" key="5">
    <source>
        <dbReference type="ARBA" id="ARBA00038903"/>
    </source>
</evidence>
<protein>
    <recommendedName>
        <fullName evidence="5">guanosine-diphosphatase</fullName>
        <ecNumber evidence="5">3.6.1.42</ecNumber>
    </recommendedName>
</protein>
<dbReference type="GO" id="GO:0009134">
    <property type="term" value="P:nucleoside diphosphate catabolic process"/>
    <property type="evidence" value="ECO:0007669"/>
    <property type="project" value="TreeGrafter"/>
</dbReference>
<organism evidence="9">
    <name type="scientific">Laccaria bicolor (strain S238N-H82 / ATCC MYA-4686)</name>
    <name type="common">Bicoloured deceiver</name>
    <name type="synonym">Laccaria laccata var. bicolor</name>
    <dbReference type="NCBI Taxonomy" id="486041"/>
    <lineage>
        <taxon>Eukaryota</taxon>
        <taxon>Fungi</taxon>
        <taxon>Dikarya</taxon>
        <taxon>Basidiomycota</taxon>
        <taxon>Agaricomycotina</taxon>
        <taxon>Agaricomycetes</taxon>
        <taxon>Agaricomycetidae</taxon>
        <taxon>Agaricales</taxon>
        <taxon>Agaricineae</taxon>
        <taxon>Hydnangiaceae</taxon>
        <taxon>Laccaria</taxon>
    </lineage>
</organism>
<dbReference type="KEGG" id="lbc:LACBIDRAFT_334333"/>
<dbReference type="Proteomes" id="UP000001194">
    <property type="component" value="Unassembled WGS sequence"/>
</dbReference>
<dbReference type="InParanoid" id="B0DYW2"/>